<feature type="transmembrane region" description="Helical" evidence="6">
    <location>
        <begin position="179"/>
        <end position="197"/>
    </location>
</feature>
<evidence type="ECO:0000256" key="2">
    <source>
        <dbReference type="ARBA" id="ARBA00008816"/>
    </source>
</evidence>
<comment type="subcellular location">
    <subcellularLocation>
        <location evidence="1">Membrane</location>
        <topology evidence="1">Multi-pass membrane protein</topology>
    </subcellularLocation>
</comment>
<feature type="domain" description="Phosphatidic acid phosphatase type 2/haloperoxidase" evidence="7">
    <location>
        <begin position="113"/>
        <end position="254"/>
    </location>
</feature>
<dbReference type="SUPFAM" id="SSF48317">
    <property type="entry name" value="Acid phosphatase/Vanadium-dependent haloperoxidase"/>
    <property type="match status" value="1"/>
</dbReference>
<evidence type="ECO:0000313" key="8">
    <source>
        <dbReference type="EMBL" id="OQN98401.1"/>
    </source>
</evidence>
<sequence length="316" mass="35017">MPGSESHHDGRKPKQTPSSLREITQKYWSLSYASDYAGLAILFGLYAIMKTFDEPFEQMFLLSDPRIQHPHADPERVPPSMLFVYSLGVPAIATLLWNLALRPDLHKAHVTILGLLISLISTSFLTDVFKDTIGRPRPDLLARCSAEAGTPVNVLVTISVCTENNHHLLNDGWRSFPSGHSSFAFAGLGWLSLFFASQTHCLRPRASHLTVILCMAPLVGAAMIAASRLADYRHAVEDVIAGSLLGFGITYFNWRRYYPSLSADNCDEAYTPLVAGAAGGKAGFQRVRDEEEAYDTTEERFSIADERDSIVRRDGR</sequence>
<dbReference type="STRING" id="1507870.A0A1V8SHS0"/>
<evidence type="ECO:0000256" key="3">
    <source>
        <dbReference type="ARBA" id="ARBA00022692"/>
    </source>
</evidence>
<name>A0A1V8SHS0_9PEZI</name>
<keyword evidence="5 6" id="KW-0472">Membrane</keyword>
<accession>A0A1V8SHS0</accession>
<keyword evidence="9" id="KW-1185">Reference proteome</keyword>
<dbReference type="EMBL" id="NAJO01000046">
    <property type="protein sequence ID" value="OQN98401.1"/>
    <property type="molecule type" value="Genomic_DNA"/>
</dbReference>
<dbReference type="Pfam" id="PF01569">
    <property type="entry name" value="PAP2"/>
    <property type="match status" value="1"/>
</dbReference>
<proteinExistence type="inferred from homology"/>
<dbReference type="OrthoDB" id="10030083at2759"/>
<evidence type="ECO:0000313" key="9">
    <source>
        <dbReference type="Proteomes" id="UP000192596"/>
    </source>
</evidence>
<dbReference type="InterPro" id="IPR036938">
    <property type="entry name" value="PAP2/HPO_sf"/>
</dbReference>
<dbReference type="GO" id="GO:0046839">
    <property type="term" value="P:phospholipid dephosphorylation"/>
    <property type="evidence" value="ECO:0007669"/>
    <property type="project" value="TreeGrafter"/>
</dbReference>
<dbReference type="SMART" id="SM00014">
    <property type="entry name" value="acidPPc"/>
    <property type="match status" value="1"/>
</dbReference>
<keyword evidence="3 6" id="KW-0812">Transmembrane</keyword>
<dbReference type="GO" id="GO:0006644">
    <property type="term" value="P:phospholipid metabolic process"/>
    <property type="evidence" value="ECO:0007669"/>
    <property type="project" value="InterPro"/>
</dbReference>
<evidence type="ECO:0000256" key="6">
    <source>
        <dbReference type="SAM" id="Phobius"/>
    </source>
</evidence>
<gene>
    <name evidence="8" type="ORF">B0A48_15669</name>
</gene>
<evidence type="ECO:0000256" key="5">
    <source>
        <dbReference type="ARBA" id="ARBA00023136"/>
    </source>
</evidence>
<dbReference type="Proteomes" id="UP000192596">
    <property type="component" value="Unassembled WGS sequence"/>
</dbReference>
<dbReference type="AlphaFoldDB" id="A0A1V8SHS0"/>
<feature type="transmembrane region" description="Helical" evidence="6">
    <location>
        <begin position="235"/>
        <end position="254"/>
    </location>
</feature>
<comment type="similarity">
    <text evidence="2">Belongs to the PA-phosphatase related phosphoesterase family.</text>
</comment>
<dbReference type="GO" id="GO:0016020">
    <property type="term" value="C:membrane"/>
    <property type="evidence" value="ECO:0007669"/>
    <property type="project" value="UniProtKB-SubCell"/>
</dbReference>
<feature type="transmembrane region" description="Helical" evidence="6">
    <location>
        <begin position="27"/>
        <end position="49"/>
    </location>
</feature>
<organism evidence="8 9">
    <name type="scientific">Cryoendolithus antarcticus</name>
    <dbReference type="NCBI Taxonomy" id="1507870"/>
    <lineage>
        <taxon>Eukaryota</taxon>
        <taxon>Fungi</taxon>
        <taxon>Dikarya</taxon>
        <taxon>Ascomycota</taxon>
        <taxon>Pezizomycotina</taxon>
        <taxon>Dothideomycetes</taxon>
        <taxon>Dothideomycetidae</taxon>
        <taxon>Cladosporiales</taxon>
        <taxon>Cladosporiaceae</taxon>
        <taxon>Cryoendolithus</taxon>
    </lineage>
</organism>
<reference evidence="9" key="1">
    <citation type="submission" date="2017-03" db="EMBL/GenBank/DDBJ databases">
        <title>Genomes of endolithic fungi from Antarctica.</title>
        <authorList>
            <person name="Coleine C."/>
            <person name="Masonjones S."/>
            <person name="Stajich J.E."/>
        </authorList>
    </citation>
    <scope>NUCLEOTIDE SEQUENCE [LARGE SCALE GENOMIC DNA]</scope>
    <source>
        <strain evidence="9">CCFEE 5527</strain>
    </source>
</reference>
<evidence type="ECO:0000259" key="7">
    <source>
        <dbReference type="SMART" id="SM00014"/>
    </source>
</evidence>
<keyword evidence="4 6" id="KW-1133">Transmembrane helix</keyword>
<dbReference type="GO" id="GO:0008195">
    <property type="term" value="F:phosphatidate phosphatase activity"/>
    <property type="evidence" value="ECO:0007669"/>
    <property type="project" value="TreeGrafter"/>
</dbReference>
<dbReference type="InterPro" id="IPR043216">
    <property type="entry name" value="PAP-like"/>
</dbReference>
<dbReference type="FunCoup" id="A0A1V8SHS0">
    <property type="interactions" value="404"/>
</dbReference>
<feature type="transmembrane region" description="Helical" evidence="6">
    <location>
        <begin position="108"/>
        <end position="126"/>
    </location>
</feature>
<feature type="transmembrane region" description="Helical" evidence="6">
    <location>
        <begin position="209"/>
        <end position="229"/>
    </location>
</feature>
<dbReference type="InParanoid" id="A0A1V8SHS0"/>
<evidence type="ECO:0000256" key="4">
    <source>
        <dbReference type="ARBA" id="ARBA00022989"/>
    </source>
</evidence>
<dbReference type="PANTHER" id="PTHR10165">
    <property type="entry name" value="LIPID PHOSPHATE PHOSPHATASE"/>
    <property type="match status" value="1"/>
</dbReference>
<comment type="caution">
    <text evidence="8">The sequence shown here is derived from an EMBL/GenBank/DDBJ whole genome shotgun (WGS) entry which is preliminary data.</text>
</comment>
<feature type="transmembrane region" description="Helical" evidence="6">
    <location>
        <begin position="82"/>
        <end position="101"/>
    </location>
</feature>
<dbReference type="CDD" id="cd03390">
    <property type="entry name" value="PAP2_containing_1_like"/>
    <property type="match status" value="1"/>
</dbReference>
<dbReference type="PANTHER" id="PTHR10165:SF35">
    <property type="entry name" value="RE23632P"/>
    <property type="match status" value="1"/>
</dbReference>
<dbReference type="InterPro" id="IPR000326">
    <property type="entry name" value="PAP2/HPO"/>
</dbReference>
<dbReference type="Gene3D" id="1.20.144.10">
    <property type="entry name" value="Phosphatidic acid phosphatase type 2/haloperoxidase"/>
    <property type="match status" value="1"/>
</dbReference>
<evidence type="ECO:0000256" key="1">
    <source>
        <dbReference type="ARBA" id="ARBA00004141"/>
    </source>
</evidence>
<protein>
    <recommendedName>
        <fullName evidence="7">Phosphatidic acid phosphatase type 2/haloperoxidase domain-containing protein</fullName>
    </recommendedName>
</protein>